<evidence type="ECO:0000256" key="9">
    <source>
        <dbReference type="ARBA" id="ARBA00023204"/>
    </source>
</evidence>
<evidence type="ECO:0000256" key="6">
    <source>
        <dbReference type="ARBA" id="ARBA00022839"/>
    </source>
</evidence>
<keyword evidence="4 10" id="KW-0378">Hydrolase</keyword>
<dbReference type="InterPro" id="IPR011335">
    <property type="entry name" value="Restrct_endonuc-II-like"/>
</dbReference>
<keyword evidence="8 10" id="KW-0238">DNA-binding</keyword>
<keyword evidence="3 10" id="KW-0227">DNA damage</keyword>
<dbReference type="GO" id="GO:0009338">
    <property type="term" value="C:exodeoxyribonuclease V complex"/>
    <property type="evidence" value="ECO:0007669"/>
    <property type="project" value="InterPro"/>
</dbReference>
<keyword evidence="13" id="KW-1185">Reference proteome</keyword>
<dbReference type="Proteomes" id="UP000256856">
    <property type="component" value="Chromosome"/>
</dbReference>
<gene>
    <name evidence="10" type="primary">recC</name>
    <name evidence="12" type="ORF">C9I82_073</name>
</gene>
<evidence type="ECO:0000256" key="1">
    <source>
        <dbReference type="ARBA" id="ARBA00022722"/>
    </source>
</evidence>
<dbReference type="Gene3D" id="3.40.50.300">
    <property type="entry name" value="P-loop containing nucleotide triphosphate hydrolases"/>
    <property type="match status" value="2"/>
</dbReference>
<evidence type="ECO:0000259" key="11">
    <source>
        <dbReference type="Pfam" id="PF17946"/>
    </source>
</evidence>
<dbReference type="HAMAP" id="MF_01486">
    <property type="entry name" value="RecC"/>
    <property type="match status" value="1"/>
</dbReference>
<evidence type="ECO:0000256" key="10">
    <source>
        <dbReference type="HAMAP-Rule" id="MF_01486"/>
    </source>
</evidence>
<keyword evidence="2 10" id="KW-0547">Nucleotide-binding</keyword>
<keyword evidence="7 10" id="KW-0067">ATP-binding</keyword>
<name>A0A346DZ96_9ENTR</name>
<dbReference type="PANTHER" id="PTHR30591">
    <property type="entry name" value="RECBCD ENZYME SUBUNIT RECC"/>
    <property type="match status" value="1"/>
</dbReference>
<dbReference type="GO" id="GO:0008854">
    <property type="term" value="F:exodeoxyribonuclease V activity"/>
    <property type="evidence" value="ECO:0007669"/>
    <property type="project" value="InterPro"/>
</dbReference>
<comment type="function">
    <text evidence="10">A helicase/nuclease that prepares dsDNA breaks (DSB) for recombinational DNA repair. Binds to DSBs and unwinds DNA via a highly rapid and processive ATP-dependent bidirectional helicase activity. Unwinds dsDNA until it encounters a Chi (crossover hotspot instigator) sequence from the 3' direction. Cuts ssDNA a few nucleotides 3' to the Chi site. The properties and activities of the enzyme are changed at Chi. The Chi-altered holoenzyme produces a long 3'-ssDNA overhang and facilitates RecA-binding to the ssDNA for homologous DNA recombination and repair. Holoenzyme degrades any linearized DNA that is unable to undergo homologous recombination. In the holoenzyme this subunit recognizes the wild-type Chi sequence, and when added to isolated RecB increases its ATP-dependent helicase processivity.</text>
</comment>
<comment type="subunit">
    <text evidence="10">Heterotrimer of RecB, RecC and RecD. All subunits contribute to DNA-binding.</text>
</comment>
<dbReference type="SUPFAM" id="SSF52980">
    <property type="entry name" value="Restriction endonuclease-like"/>
    <property type="match status" value="1"/>
</dbReference>
<dbReference type="PANTHER" id="PTHR30591:SF1">
    <property type="entry name" value="RECBCD ENZYME SUBUNIT RECC"/>
    <property type="match status" value="1"/>
</dbReference>
<dbReference type="Gene3D" id="3.40.50.10930">
    <property type="match status" value="1"/>
</dbReference>
<keyword evidence="9 10" id="KW-0234">DNA repair</keyword>
<comment type="similarity">
    <text evidence="10">Belongs to the RecC family.</text>
</comment>
<dbReference type="KEGG" id="ppet:C9I82_073"/>
<sequence>MNINKLLIIKIIFINKKMIFTYCSNDIIYLKNIIKKIIIKNESSNIFSSEYILIQNKYMAQWLQISLTKDIGFICNLNFIFMNNFLIKIFQLISHNKLTCHKLNKNILTWTIMSIFKKYIFCKEINIIKKYLKSDINDNKLIQLSYKLAIIFEKYTIYKTKIIDDWEKINNVNEIEDNNKWQAFIWKKIIKYKKENYPKLYNEYEIFKKIKKFLKNKKNEKKNKIEKIRLFIFDVFTLSKIHFKIIKKLGKYFNIYILFNNPLKYIKKKYNKPKKINNILLEYWDHISKNYMFYLKKINKNIKYKFKNIQANNMLQKIQKNISHTKKNEKKNNFLFDKHDNSISIHICNNKKHEIEILHNYLLKTINKNKKIKLNEIIIIASDINKYIPFIDGIFNNYYKNRRLEYNILEKKNKNEILKIIIEILNINNMNFDLNEIFNLLEKDDISDKFNMNKKKIFFLKILAQKSNIRNGLEKINRYYKTKKYTWIFGLERLILGNFLKEKNGPWNKILPYDYQINISNNAINDLQKFIKTLIKWKKKLFYKHKIKTWEKIINNLIKDFFKRNKYNIKKIIFIKKIWNQIINEIKISKYTSTIHVKSLLHILENKINKKKIKYNLLNNKINFTSFPFIPLNPYKIICLIGMNHNLFPKKEKIMNFDLTKYKKNKCDPDKENYDRYLFLKLISNTKKELYISYTKDFNTQNDNTLNQSIIITELIDYISNNFCYKTNEKNNFIKNQKLIKKHLYNLHDNIIYNNLINNIKTKKANIHNIISYNKKNKNINFKNLLKFWNNPIKVFINDNLKMNFEEIAINNLNKYESFNLNYIEKYKISKEIFNNLINKKKIDDSYLKYSLSGSLPYNNFGKLYWENTYIEVKNITRNILISKKKIANIDFKIKVNKYNLKGSLDNIINSEIIKWTLSKLNINIIMNLWLKHLVYSTLGYQNNSYILTKNDYKLYFPILNKKIAKKYLKRYVSGYLYGINKPLLLPIRSCWAWINTYFTNKNNKILINKNLKNKAIKDFYKEWYGNEYYIGEKNNIYIKNLIKNIDLYKIKEICKNSKKWLLPIIKFKKIEKIKK</sequence>
<dbReference type="AlphaFoldDB" id="A0A346DZ96"/>
<feature type="domain" description="RecC C-terminal" evidence="11">
    <location>
        <begin position="778"/>
        <end position="997"/>
    </location>
</feature>
<dbReference type="CDD" id="cd22353">
    <property type="entry name" value="RecC_C-like"/>
    <property type="match status" value="1"/>
</dbReference>
<dbReference type="InterPro" id="IPR013986">
    <property type="entry name" value="DExx_box_DNA_helicase_dom_sf"/>
</dbReference>
<dbReference type="GO" id="GO:0003677">
    <property type="term" value="F:DNA binding"/>
    <property type="evidence" value="ECO:0007669"/>
    <property type="project" value="UniProtKB-UniRule"/>
</dbReference>
<evidence type="ECO:0000256" key="3">
    <source>
        <dbReference type="ARBA" id="ARBA00022763"/>
    </source>
</evidence>
<comment type="miscellaneous">
    <text evidence="10">In the RecBCD complex, RecB has a slow 3'-5' helicase, an exonuclease activity and loads RecA onto ssDNA, RecD has a fast 5'-3' helicase activity, while RecC stimulates the ATPase and processivity of the RecB helicase and contributes to recognition of the Chi site.</text>
</comment>
<dbReference type="Gene3D" id="1.10.10.990">
    <property type="match status" value="1"/>
</dbReference>
<dbReference type="InterPro" id="IPR027417">
    <property type="entry name" value="P-loop_NTPase"/>
</dbReference>
<proteinExistence type="inferred from homology"/>
<dbReference type="EMBL" id="CP028374">
    <property type="protein sequence ID" value="AXN02051.1"/>
    <property type="molecule type" value="Genomic_DNA"/>
</dbReference>
<keyword evidence="6 10" id="KW-0269">Exonuclease</keyword>
<evidence type="ECO:0000256" key="4">
    <source>
        <dbReference type="ARBA" id="ARBA00022801"/>
    </source>
</evidence>
<accession>A0A346DZ96</accession>
<dbReference type="GO" id="GO:0005524">
    <property type="term" value="F:ATP binding"/>
    <property type="evidence" value="ECO:0007669"/>
    <property type="project" value="UniProtKB-UniRule"/>
</dbReference>
<evidence type="ECO:0000256" key="7">
    <source>
        <dbReference type="ARBA" id="ARBA00022840"/>
    </source>
</evidence>
<dbReference type="Pfam" id="PF04257">
    <property type="entry name" value="Exonuc_V_gamma"/>
    <property type="match status" value="1"/>
</dbReference>
<dbReference type="Pfam" id="PF17946">
    <property type="entry name" value="RecC_C"/>
    <property type="match status" value="1"/>
</dbReference>
<evidence type="ECO:0000313" key="13">
    <source>
        <dbReference type="Proteomes" id="UP000256856"/>
    </source>
</evidence>
<dbReference type="InterPro" id="IPR041500">
    <property type="entry name" value="RecC_C"/>
</dbReference>
<evidence type="ECO:0000256" key="2">
    <source>
        <dbReference type="ARBA" id="ARBA00022741"/>
    </source>
</evidence>
<organism evidence="12 13">
    <name type="scientific">Candidatus Purcelliella pentastirinorum</name>
    <dbReference type="NCBI Taxonomy" id="472834"/>
    <lineage>
        <taxon>Bacteria</taxon>
        <taxon>Pseudomonadati</taxon>
        <taxon>Pseudomonadota</taxon>
        <taxon>Gammaproteobacteria</taxon>
        <taxon>Enterobacterales</taxon>
        <taxon>Enterobacteriaceae</taxon>
        <taxon>Candidatus Purcelliella</taxon>
    </lineage>
</organism>
<evidence type="ECO:0000256" key="8">
    <source>
        <dbReference type="ARBA" id="ARBA00023125"/>
    </source>
</evidence>
<reference evidence="12 13" key="1">
    <citation type="submission" date="2018-03" db="EMBL/GenBank/DDBJ databases">
        <title>A parallel universe: an anciently diverged bacterial symbiosis in a Hawaiian planthopper (Hemiptera: Cixiidae) reveals rearranged nutritional responsibilities.</title>
        <authorList>
            <person name="Bennett G."/>
            <person name="Mao M."/>
        </authorList>
    </citation>
    <scope>NUCLEOTIDE SEQUENCE [LARGE SCALE GENOMIC DNA]</scope>
    <source>
        <strain evidence="12 13">OLIH</strain>
    </source>
</reference>
<dbReference type="Gene3D" id="1.10.10.160">
    <property type="match status" value="1"/>
</dbReference>
<protein>
    <recommendedName>
        <fullName evidence="10">RecBCD enzyme subunit RecC</fullName>
    </recommendedName>
    <alternativeName>
        <fullName evidence="10">Exonuclease V subunit RecC</fullName>
        <shortName evidence="10">ExoV subunit RecC</shortName>
    </alternativeName>
    <alternativeName>
        <fullName evidence="10">Helicase/nuclease RecBCD subunit RecC</fullName>
    </alternativeName>
</protein>
<dbReference type="SUPFAM" id="SSF52540">
    <property type="entry name" value="P-loop containing nucleoside triphosphate hydrolases"/>
    <property type="match status" value="2"/>
</dbReference>
<evidence type="ECO:0000313" key="12">
    <source>
        <dbReference type="EMBL" id="AXN02051.1"/>
    </source>
</evidence>
<dbReference type="InterPro" id="IPR006697">
    <property type="entry name" value="RecC"/>
</dbReference>
<keyword evidence="5 10" id="KW-0347">Helicase</keyword>
<keyword evidence="1 10" id="KW-0540">Nuclease</keyword>
<dbReference type="GO" id="GO:0000724">
    <property type="term" value="P:double-strand break repair via homologous recombination"/>
    <property type="evidence" value="ECO:0007669"/>
    <property type="project" value="UniProtKB-UniRule"/>
</dbReference>
<dbReference type="GO" id="GO:0003678">
    <property type="term" value="F:DNA helicase activity"/>
    <property type="evidence" value="ECO:0007669"/>
    <property type="project" value="UniProtKB-UniRule"/>
</dbReference>
<evidence type="ECO:0000256" key="5">
    <source>
        <dbReference type="ARBA" id="ARBA00022806"/>
    </source>
</evidence>
<dbReference type="PIRSF" id="PIRSF000980">
    <property type="entry name" value="RecC"/>
    <property type="match status" value="1"/>
</dbReference>